<evidence type="ECO:0000256" key="1">
    <source>
        <dbReference type="SAM" id="MobiDB-lite"/>
    </source>
</evidence>
<evidence type="ECO:0000256" key="2">
    <source>
        <dbReference type="SAM" id="Phobius"/>
    </source>
</evidence>
<sequence>MTQEPEPTPERWFPGPPPPQPLPPPPSLVPAALPPPPDPGVEAEVFPLSPRLLWIWGSVLAAFLHWGGTFMVILSGIGCADSGAACSDVNGWGILLLPVSPFVGPVLGGLVWLAVWLLRGRPWSVRWHRALAWSAVWGMLAVAFVSRLMAGPYAFLH</sequence>
<gene>
    <name evidence="3" type="ORF">DWB68_11205</name>
</gene>
<feature type="transmembrane region" description="Helical" evidence="2">
    <location>
        <begin position="94"/>
        <end position="118"/>
    </location>
</feature>
<dbReference type="EMBL" id="QQXK01000022">
    <property type="protein sequence ID" value="RII41725.1"/>
    <property type="molecule type" value="Genomic_DNA"/>
</dbReference>
<feature type="transmembrane region" description="Helical" evidence="2">
    <location>
        <begin position="130"/>
        <end position="150"/>
    </location>
</feature>
<comment type="caution">
    <text evidence="3">The sequence shown here is derived from an EMBL/GenBank/DDBJ whole genome shotgun (WGS) entry which is preliminary data.</text>
</comment>
<protein>
    <submittedName>
        <fullName evidence="3">Uncharacterized protein</fullName>
    </submittedName>
</protein>
<proteinExistence type="predicted"/>
<keyword evidence="2" id="KW-0472">Membrane</keyword>
<feature type="compositionally biased region" description="Pro residues" evidence="1">
    <location>
        <begin position="14"/>
        <end position="34"/>
    </location>
</feature>
<dbReference type="Proteomes" id="UP000265419">
    <property type="component" value="Unassembled WGS sequence"/>
</dbReference>
<dbReference type="AlphaFoldDB" id="A0A399J840"/>
<name>A0A399J840_9MICC</name>
<evidence type="ECO:0000313" key="3">
    <source>
        <dbReference type="EMBL" id="RII41725.1"/>
    </source>
</evidence>
<keyword evidence="2" id="KW-0812">Transmembrane</keyword>
<feature type="transmembrane region" description="Helical" evidence="2">
    <location>
        <begin position="53"/>
        <end position="74"/>
    </location>
</feature>
<accession>A0A399J840</accession>
<feature type="region of interest" description="Disordered" evidence="1">
    <location>
        <begin position="1"/>
        <end position="34"/>
    </location>
</feature>
<keyword evidence="4" id="KW-1185">Reference proteome</keyword>
<evidence type="ECO:0000313" key="4">
    <source>
        <dbReference type="Proteomes" id="UP000265419"/>
    </source>
</evidence>
<reference evidence="3 4" key="1">
    <citation type="submission" date="2018-07" db="EMBL/GenBank/DDBJ databases">
        <title>Arthrobacter sp. nov., isolated from raw cow's milk with high bacterial count.</title>
        <authorList>
            <person name="Hahne J."/>
            <person name="Isele D."/>
            <person name="Lipski A."/>
        </authorList>
    </citation>
    <scope>NUCLEOTIDE SEQUENCE [LARGE SCALE GENOMIC DNA]</scope>
    <source>
        <strain evidence="3 4">JZ R-35</strain>
    </source>
</reference>
<dbReference type="RefSeq" id="WP_119425212.1">
    <property type="nucleotide sequence ID" value="NZ_QQXK01000022.1"/>
</dbReference>
<keyword evidence="2" id="KW-1133">Transmembrane helix</keyword>
<organism evidence="3 4">
    <name type="scientific">Galactobacter valiniphilus</name>
    <dbReference type="NCBI Taxonomy" id="2676122"/>
    <lineage>
        <taxon>Bacteria</taxon>
        <taxon>Bacillati</taxon>
        <taxon>Actinomycetota</taxon>
        <taxon>Actinomycetes</taxon>
        <taxon>Micrococcales</taxon>
        <taxon>Micrococcaceae</taxon>
        <taxon>Galactobacter</taxon>
    </lineage>
</organism>